<evidence type="ECO:0000256" key="2">
    <source>
        <dbReference type="ARBA" id="ARBA00023002"/>
    </source>
</evidence>
<keyword evidence="8" id="KW-1185">Reference proteome</keyword>
<name>A0A545TCA0_9GAMM</name>
<feature type="domain" description="D-isomer specific 2-hydroxyacid dehydrogenase catalytic" evidence="5">
    <location>
        <begin position="32"/>
        <end position="307"/>
    </location>
</feature>
<protein>
    <submittedName>
        <fullName evidence="7">D-2-hydroxyacid dehydrogenase</fullName>
    </submittedName>
</protein>
<dbReference type="PANTHER" id="PTHR43761:SF1">
    <property type="entry name" value="D-ISOMER SPECIFIC 2-HYDROXYACID DEHYDROGENASE CATALYTIC DOMAIN-CONTAINING PROTEIN-RELATED"/>
    <property type="match status" value="1"/>
</dbReference>
<dbReference type="GO" id="GO:0016616">
    <property type="term" value="F:oxidoreductase activity, acting on the CH-OH group of donors, NAD or NADP as acceptor"/>
    <property type="evidence" value="ECO:0007669"/>
    <property type="project" value="InterPro"/>
</dbReference>
<accession>A0A545TCA0</accession>
<dbReference type="InterPro" id="IPR029753">
    <property type="entry name" value="D-isomer_DH_CS"/>
</dbReference>
<proteinExistence type="inferred from homology"/>
<dbReference type="InterPro" id="IPR050418">
    <property type="entry name" value="D-iso_2-hydroxyacid_DH_PdxB"/>
</dbReference>
<keyword evidence="2 4" id="KW-0560">Oxidoreductase</keyword>
<dbReference type="CDD" id="cd12162">
    <property type="entry name" value="2-Hacid_dh_4"/>
    <property type="match status" value="1"/>
</dbReference>
<dbReference type="OrthoDB" id="9805416at2"/>
<dbReference type="AlphaFoldDB" id="A0A545TCA0"/>
<evidence type="ECO:0000313" key="7">
    <source>
        <dbReference type="EMBL" id="TQV74839.1"/>
    </source>
</evidence>
<evidence type="ECO:0000259" key="5">
    <source>
        <dbReference type="Pfam" id="PF00389"/>
    </source>
</evidence>
<evidence type="ECO:0000259" key="6">
    <source>
        <dbReference type="Pfam" id="PF02826"/>
    </source>
</evidence>
<dbReference type="PANTHER" id="PTHR43761">
    <property type="entry name" value="D-ISOMER SPECIFIC 2-HYDROXYACID DEHYDROGENASE FAMILY PROTEIN (AFU_ORTHOLOGUE AFUA_1G13630)"/>
    <property type="match status" value="1"/>
</dbReference>
<dbReference type="GO" id="GO:0051287">
    <property type="term" value="F:NAD binding"/>
    <property type="evidence" value="ECO:0007669"/>
    <property type="project" value="InterPro"/>
</dbReference>
<dbReference type="InterPro" id="IPR006140">
    <property type="entry name" value="D-isomer_DH_NAD-bd"/>
</dbReference>
<reference evidence="7 8" key="1">
    <citation type="submission" date="2019-06" db="EMBL/GenBank/DDBJ databases">
        <title>Draft genome of Aliikangiella marina GYP-15.</title>
        <authorList>
            <person name="Wang G."/>
        </authorList>
    </citation>
    <scope>NUCLEOTIDE SEQUENCE [LARGE SCALE GENOMIC DNA]</scope>
    <source>
        <strain evidence="7 8">GYP-15</strain>
    </source>
</reference>
<evidence type="ECO:0000256" key="1">
    <source>
        <dbReference type="ARBA" id="ARBA00005854"/>
    </source>
</evidence>
<organism evidence="7 8">
    <name type="scientific">Aliikangiella marina</name>
    <dbReference type="NCBI Taxonomy" id="1712262"/>
    <lineage>
        <taxon>Bacteria</taxon>
        <taxon>Pseudomonadati</taxon>
        <taxon>Pseudomonadota</taxon>
        <taxon>Gammaproteobacteria</taxon>
        <taxon>Oceanospirillales</taxon>
        <taxon>Pleioneaceae</taxon>
        <taxon>Aliikangiella</taxon>
    </lineage>
</organism>
<dbReference type="Pfam" id="PF00389">
    <property type="entry name" value="2-Hacid_dh"/>
    <property type="match status" value="1"/>
</dbReference>
<gene>
    <name evidence="7" type="ORF">FLL45_07720</name>
</gene>
<sequence length="308" mass="33783">MKAVFLDRATIDSSVSLTPISSLISVLQTYPSTCSTETVKRAQDFDIIITNKVIIDEAVISQLPKLKLICVAATGTNNIDHLAAKKAGVQVANVVDYSTSSVAQHVFAYLLDYYNQVNLYHRENQKYPWNESHHFCQFHAPVNELAGQKLGIIGYGNIGKHVAKIAKAFDIQVTVAERNNVPSIRSGRAAFEAVIANSDIISLHCPLTPESHKLFSAETFKIMKPSCLLINTARGPIIDSDALAHALTNGELAHAIIDVLEQEPPQENHPLLDLPAEKLTLTHHIAWGSLQAQHKLIQGIANNISSFR</sequence>
<dbReference type="Proteomes" id="UP000317839">
    <property type="component" value="Unassembled WGS sequence"/>
</dbReference>
<evidence type="ECO:0000313" key="8">
    <source>
        <dbReference type="Proteomes" id="UP000317839"/>
    </source>
</evidence>
<dbReference type="InterPro" id="IPR036291">
    <property type="entry name" value="NAD(P)-bd_dom_sf"/>
</dbReference>
<keyword evidence="3" id="KW-0520">NAD</keyword>
<dbReference type="PROSITE" id="PS00671">
    <property type="entry name" value="D_2_HYDROXYACID_DH_3"/>
    <property type="match status" value="1"/>
</dbReference>
<dbReference type="EMBL" id="VIKR01000002">
    <property type="protein sequence ID" value="TQV74839.1"/>
    <property type="molecule type" value="Genomic_DNA"/>
</dbReference>
<dbReference type="PROSITE" id="PS00670">
    <property type="entry name" value="D_2_HYDROXYACID_DH_2"/>
    <property type="match status" value="1"/>
</dbReference>
<dbReference type="Pfam" id="PF02826">
    <property type="entry name" value="2-Hacid_dh_C"/>
    <property type="match status" value="1"/>
</dbReference>
<dbReference type="RefSeq" id="WP_142941457.1">
    <property type="nucleotide sequence ID" value="NZ_VIKR01000002.1"/>
</dbReference>
<comment type="similarity">
    <text evidence="1 4">Belongs to the D-isomer specific 2-hydroxyacid dehydrogenase family.</text>
</comment>
<evidence type="ECO:0000256" key="4">
    <source>
        <dbReference type="RuleBase" id="RU003719"/>
    </source>
</evidence>
<dbReference type="SUPFAM" id="SSF51735">
    <property type="entry name" value="NAD(P)-binding Rossmann-fold domains"/>
    <property type="match status" value="1"/>
</dbReference>
<evidence type="ECO:0000256" key="3">
    <source>
        <dbReference type="ARBA" id="ARBA00023027"/>
    </source>
</evidence>
<dbReference type="Gene3D" id="3.40.50.720">
    <property type="entry name" value="NAD(P)-binding Rossmann-like Domain"/>
    <property type="match status" value="2"/>
</dbReference>
<dbReference type="InterPro" id="IPR006139">
    <property type="entry name" value="D-isomer_2_OHA_DH_cat_dom"/>
</dbReference>
<feature type="domain" description="D-isomer specific 2-hydroxyacid dehydrogenase NAD-binding" evidence="6">
    <location>
        <begin position="108"/>
        <end position="286"/>
    </location>
</feature>
<comment type="caution">
    <text evidence="7">The sequence shown here is derived from an EMBL/GenBank/DDBJ whole genome shotgun (WGS) entry which is preliminary data.</text>
</comment>
<dbReference type="SUPFAM" id="SSF52283">
    <property type="entry name" value="Formate/glycerate dehydrogenase catalytic domain-like"/>
    <property type="match status" value="1"/>
</dbReference>